<dbReference type="InterPro" id="IPR001680">
    <property type="entry name" value="WD40_rpt"/>
</dbReference>
<dbReference type="EMBL" id="CAJNNW010033335">
    <property type="protein sequence ID" value="CAE8718207.1"/>
    <property type="molecule type" value="Genomic_DNA"/>
</dbReference>
<dbReference type="Pfam" id="PF00400">
    <property type="entry name" value="WD40"/>
    <property type="match status" value="3"/>
</dbReference>
<dbReference type="InterPro" id="IPR050505">
    <property type="entry name" value="WDR55/POC1"/>
</dbReference>
<dbReference type="InterPro" id="IPR036322">
    <property type="entry name" value="WD40_repeat_dom_sf"/>
</dbReference>
<protein>
    <recommendedName>
        <fullName evidence="6">Guanine nucleotide-binding protein subunit beta-like protein</fullName>
    </recommendedName>
</protein>
<organism evidence="4 5">
    <name type="scientific">Polarella glacialis</name>
    <name type="common">Dinoflagellate</name>
    <dbReference type="NCBI Taxonomy" id="89957"/>
    <lineage>
        <taxon>Eukaryota</taxon>
        <taxon>Sar</taxon>
        <taxon>Alveolata</taxon>
        <taxon>Dinophyceae</taxon>
        <taxon>Suessiales</taxon>
        <taxon>Suessiaceae</taxon>
        <taxon>Polarella</taxon>
    </lineage>
</organism>
<dbReference type="Gene3D" id="2.130.10.10">
    <property type="entry name" value="YVTN repeat-like/Quinoprotein amine dehydrogenase"/>
    <property type="match status" value="1"/>
</dbReference>
<keyword evidence="1 3" id="KW-0853">WD repeat</keyword>
<name>A0A813L5B9_POLGL</name>
<evidence type="ECO:0000313" key="4">
    <source>
        <dbReference type="EMBL" id="CAE8718207.1"/>
    </source>
</evidence>
<evidence type="ECO:0000313" key="5">
    <source>
        <dbReference type="Proteomes" id="UP000626109"/>
    </source>
</evidence>
<dbReference type="PANTHER" id="PTHR44019:SF8">
    <property type="entry name" value="POC1 CENTRIOLAR PROTEIN HOMOLOG"/>
    <property type="match status" value="1"/>
</dbReference>
<dbReference type="Proteomes" id="UP000626109">
    <property type="component" value="Unassembled WGS sequence"/>
</dbReference>
<feature type="non-terminal residue" evidence="4">
    <location>
        <position position="96"/>
    </location>
</feature>
<accession>A0A813L5B9</accession>
<evidence type="ECO:0000256" key="3">
    <source>
        <dbReference type="PROSITE-ProRule" id="PRU00221"/>
    </source>
</evidence>
<comment type="caution">
    <text evidence="4">The sequence shown here is derived from an EMBL/GenBank/DDBJ whole genome shotgun (WGS) entry which is preliminary data.</text>
</comment>
<dbReference type="AlphaFoldDB" id="A0A813L5B9"/>
<dbReference type="PROSITE" id="PS50082">
    <property type="entry name" value="WD_REPEATS_2"/>
    <property type="match status" value="2"/>
</dbReference>
<dbReference type="InterPro" id="IPR019775">
    <property type="entry name" value="WD40_repeat_CS"/>
</dbReference>
<gene>
    <name evidence="4" type="ORF">PGLA2088_LOCUS39956</name>
</gene>
<sequence length="96" mass="10086">SLVLTASKDGTAKLWNALSGERLRTFSGQGFNVRCAVFSADDSSVLAASFDGTAKLWDVASGECTQTMSCHDYVHSAVFSADGLSILTASFLGMLN</sequence>
<dbReference type="PROSITE" id="PS50294">
    <property type="entry name" value="WD_REPEATS_REGION"/>
    <property type="match status" value="1"/>
</dbReference>
<reference evidence="4" key="1">
    <citation type="submission" date="2021-02" db="EMBL/GenBank/DDBJ databases">
        <authorList>
            <person name="Dougan E. K."/>
            <person name="Rhodes N."/>
            <person name="Thang M."/>
            <person name="Chan C."/>
        </authorList>
    </citation>
    <scope>NUCLEOTIDE SEQUENCE</scope>
</reference>
<evidence type="ECO:0000256" key="1">
    <source>
        <dbReference type="ARBA" id="ARBA00022574"/>
    </source>
</evidence>
<dbReference type="SMART" id="SM00320">
    <property type="entry name" value="WD40"/>
    <property type="match status" value="1"/>
</dbReference>
<dbReference type="SUPFAM" id="SSF50978">
    <property type="entry name" value="WD40 repeat-like"/>
    <property type="match status" value="1"/>
</dbReference>
<dbReference type="PANTHER" id="PTHR44019">
    <property type="entry name" value="WD REPEAT-CONTAINING PROTEIN 55"/>
    <property type="match status" value="1"/>
</dbReference>
<evidence type="ECO:0008006" key="6">
    <source>
        <dbReference type="Google" id="ProtNLM"/>
    </source>
</evidence>
<feature type="repeat" description="WD" evidence="3">
    <location>
        <begin position="1"/>
        <end position="25"/>
    </location>
</feature>
<proteinExistence type="predicted"/>
<dbReference type="PROSITE" id="PS00678">
    <property type="entry name" value="WD_REPEATS_1"/>
    <property type="match status" value="1"/>
</dbReference>
<dbReference type="InterPro" id="IPR015943">
    <property type="entry name" value="WD40/YVTN_repeat-like_dom_sf"/>
</dbReference>
<feature type="repeat" description="WD" evidence="3">
    <location>
        <begin position="26"/>
        <end position="67"/>
    </location>
</feature>
<evidence type="ECO:0000256" key="2">
    <source>
        <dbReference type="ARBA" id="ARBA00022737"/>
    </source>
</evidence>
<keyword evidence="2" id="KW-0677">Repeat</keyword>